<dbReference type="PANTHER" id="PTHR36384:SF1">
    <property type="entry name" value="SAWADEE PROTEIN"/>
    <property type="match status" value="1"/>
</dbReference>
<organism evidence="1 2">
    <name type="scientific">Zostera marina</name>
    <name type="common">Eelgrass</name>
    <dbReference type="NCBI Taxonomy" id="29655"/>
    <lineage>
        <taxon>Eukaryota</taxon>
        <taxon>Viridiplantae</taxon>
        <taxon>Streptophyta</taxon>
        <taxon>Embryophyta</taxon>
        <taxon>Tracheophyta</taxon>
        <taxon>Spermatophyta</taxon>
        <taxon>Magnoliopsida</taxon>
        <taxon>Liliopsida</taxon>
        <taxon>Zosteraceae</taxon>
        <taxon>Zostera</taxon>
    </lineage>
</organism>
<name>A0A0K9PYH6_ZOSMR</name>
<dbReference type="AlphaFoldDB" id="A0A0K9PYH6"/>
<evidence type="ECO:0000313" key="2">
    <source>
        <dbReference type="Proteomes" id="UP000036987"/>
    </source>
</evidence>
<gene>
    <name evidence="1" type="ORF">ZOSMA_136G00340</name>
</gene>
<evidence type="ECO:0000313" key="1">
    <source>
        <dbReference type="EMBL" id="KMZ74066.1"/>
    </source>
</evidence>
<reference evidence="2" key="1">
    <citation type="journal article" date="2016" name="Nature">
        <title>The genome of the seagrass Zostera marina reveals angiosperm adaptation to the sea.</title>
        <authorList>
            <person name="Olsen J.L."/>
            <person name="Rouze P."/>
            <person name="Verhelst B."/>
            <person name="Lin Y.-C."/>
            <person name="Bayer T."/>
            <person name="Collen J."/>
            <person name="Dattolo E."/>
            <person name="De Paoli E."/>
            <person name="Dittami S."/>
            <person name="Maumus F."/>
            <person name="Michel G."/>
            <person name="Kersting A."/>
            <person name="Lauritano C."/>
            <person name="Lohaus R."/>
            <person name="Toepel M."/>
            <person name="Tonon T."/>
            <person name="Vanneste K."/>
            <person name="Amirebrahimi M."/>
            <person name="Brakel J."/>
            <person name="Bostroem C."/>
            <person name="Chovatia M."/>
            <person name="Grimwood J."/>
            <person name="Jenkins J.W."/>
            <person name="Jueterbock A."/>
            <person name="Mraz A."/>
            <person name="Stam W.T."/>
            <person name="Tice H."/>
            <person name="Bornberg-Bauer E."/>
            <person name="Green P.J."/>
            <person name="Pearson G.A."/>
            <person name="Procaccini G."/>
            <person name="Duarte C.M."/>
            <person name="Schmutz J."/>
            <person name="Reusch T.B.H."/>
            <person name="Van de Peer Y."/>
        </authorList>
    </citation>
    <scope>NUCLEOTIDE SEQUENCE [LARGE SCALE GENOMIC DNA]</scope>
    <source>
        <strain evidence="2">cv. Finnish</strain>
    </source>
</reference>
<dbReference type="EMBL" id="LFYR01000448">
    <property type="protein sequence ID" value="KMZ74066.1"/>
    <property type="molecule type" value="Genomic_DNA"/>
</dbReference>
<protein>
    <submittedName>
        <fullName evidence="1">Uncharacterized protein</fullName>
    </submittedName>
</protein>
<accession>A0A0K9PYH6</accession>
<dbReference type="OMA" id="KRANACK"/>
<dbReference type="OrthoDB" id="1866990at2759"/>
<keyword evidence="2" id="KW-1185">Reference proteome</keyword>
<comment type="caution">
    <text evidence="1">The sequence shown here is derived from an EMBL/GenBank/DDBJ whole genome shotgun (WGS) entry which is preliminary data.</text>
</comment>
<proteinExistence type="predicted"/>
<dbReference type="PANTHER" id="PTHR36384">
    <property type="entry name" value="SAWADEE PROTEIN"/>
    <property type="match status" value="1"/>
</dbReference>
<sequence>MNKIQLQSTTKIHFWVRFNKGIKHPMMCDEDEDVDLGGGEIQQPWSHSISTLDPSSTEKFFYVYVENLEIDILPENIVDFLYKHTSVLSQAVVFPLYCTTFFTRVVISTITMDEIMKIIKFIHNPSHIIVSTRGRPWVTLEKRWHYGSLGGLLSNVMVNVGNSVSKLGNPSMTKTNLFSKGTVEFDRGILQRDLFLEFHNHLRGLSERFAFNDRQIFMKFKEI</sequence>
<dbReference type="Proteomes" id="UP000036987">
    <property type="component" value="Unassembled WGS sequence"/>
</dbReference>